<dbReference type="PATRIC" id="fig|1299334.3.peg.5525"/>
<feature type="region of interest" description="Disordered" evidence="1">
    <location>
        <begin position="130"/>
        <end position="254"/>
    </location>
</feature>
<evidence type="ECO:0000313" key="2">
    <source>
        <dbReference type="EMBL" id="EUA32815.1"/>
    </source>
</evidence>
<dbReference type="AlphaFoldDB" id="X8APX1"/>
<reference evidence="2" key="1">
    <citation type="submission" date="2014-01" db="EMBL/GenBank/DDBJ databases">
        <authorList>
            <person name="Brown-Elliot B."/>
            <person name="Wallace R."/>
            <person name="Lenaerts A."/>
            <person name="Ordway D."/>
            <person name="DeGroote M.A."/>
            <person name="Parker T."/>
            <person name="Sizemore C."/>
            <person name="Tallon L.J."/>
            <person name="Sadzewicz L.K."/>
            <person name="Sengamalay N."/>
            <person name="Fraser C.M."/>
            <person name="Hine E."/>
            <person name="Shefchek K.A."/>
            <person name="Das S.P."/>
            <person name="Tettelin H."/>
        </authorList>
    </citation>
    <scope>NUCLEOTIDE SEQUENCE [LARGE SCALE GENOMIC DNA]</scope>
    <source>
        <strain evidence="2">4042</strain>
    </source>
</reference>
<accession>X8APX1</accession>
<dbReference type="EC" id="3.2.1.-" evidence="2"/>
<dbReference type="EMBL" id="JAOB01000051">
    <property type="protein sequence ID" value="EUA32815.1"/>
    <property type="molecule type" value="Genomic_DNA"/>
</dbReference>
<comment type="caution">
    <text evidence="2">The sequence shown here is derived from an EMBL/GenBank/DDBJ whole genome shotgun (WGS) entry which is preliminary data.</text>
</comment>
<sequence length="280" mass="30742">MLRYTQTLTLWHGIARVDCRPGSTSSPAPTSCCGCAGRARWRRHAGQRGRRRRRGARLRAAARRRPAVTPHDILDAGQPAYGWFGCPRRRGAVGTRCGGVGGRGCVADGDDVGPLARALMIALVRAGHGHVQRRDKSRYGHLGVDSNLPDTRVALGGRPKRVHQSGAGHGPPRLQRRTRPSARADRRARVCARRRAAGHGLVPGADLREPRRCRAGDRRPRRLRPGRRGRGAHRRPRRRRGRRQPASARQLPPFEARTVALLNRGVPASPSTPTAPCTPR</sequence>
<name>X8APX1_MYCXE</name>
<keyword evidence="2" id="KW-0378">Hydrolase</keyword>
<feature type="compositionally biased region" description="Basic residues" evidence="1">
    <location>
        <begin position="219"/>
        <end position="243"/>
    </location>
</feature>
<feature type="region of interest" description="Disordered" evidence="1">
    <location>
        <begin position="44"/>
        <end position="65"/>
    </location>
</feature>
<organism evidence="2">
    <name type="scientific">Mycobacterium xenopi 4042</name>
    <dbReference type="NCBI Taxonomy" id="1299334"/>
    <lineage>
        <taxon>Bacteria</taxon>
        <taxon>Bacillati</taxon>
        <taxon>Actinomycetota</taxon>
        <taxon>Actinomycetes</taxon>
        <taxon>Mycobacteriales</taxon>
        <taxon>Mycobacteriaceae</taxon>
        <taxon>Mycobacterium</taxon>
    </lineage>
</organism>
<gene>
    <name evidence="2" type="ORF">I553_3905</name>
</gene>
<feature type="compositionally biased region" description="Basic and acidic residues" evidence="1">
    <location>
        <begin position="206"/>
        <end position="218"/>
    </location>
</feature>
<proteinExistence type="predicted"/>
<evidence type="ECO:0000256" key="1">
    <source>
        <dbReference type="SAM" id="MobiDB-lite"/>
    </source>
</evidence>
<protein>
    <submittedName>
        <fullName evidence="2">ALPHA-MANNOSIDASE domain protein</fullName>
        <ecNumber evidence="2">3.2.1.-</ecNumber>
    </submittedName>
</protein>
<dbReference type="GO" id="GO:0016798">
    <property type="term" value="F:hydrolase activity, acting on glycosyl bonds"/>
    <property type="evidence" value="ECO:0007669"/>
    <property type="project" value="UniProtKB-KW"/>
</dbReference>
<keyword evidence="2" id="KW-0326">Glycosidase</keyword>